<dbReference type="HOGENOM" id="CLU_708161_0_0_1"/>
<gene>
    <name evidence="1" type="ORF">M408DRAFT_329728</name>
</gene>
<dbReference type="Proteomes" id="UP000054097">
    <property type="component" value="Unassembled WGS sequence"/>
</dbReference>
<dbReference type="AlphaFoldDB" id="A0A0C2WPH1"/>
<name>A0A0C2WPH1_SERVB</name>
<organism evidence="1 2">
    <name type="scientific">Serendipita vermifera MAFF 305830</name>
    <dbReference type="NCBI Taxonomy" id="933852"/>
    <lineage>
        <taxon>Eukaryota</taxon>
        <taxon>Fungi</taxon>
        <taxon>Dikarya</taxon>
        <taxon>Basidiomycota</taxon>
        <taxon>Agaricomycotina</taxon>
        <taxon>Agaricomycetes</taxon>
        <taxon>Sebacinales</taxon>
        <taxon>Serendipitaceae</taxon>
        <taxon>Serendipita</taxon>
    </lineage>
</organism>
<protein>
    <submittedName>
        <fullName evidence="1">Uncharacterized protein</fullName>
    </submittedName>
</protein>
<sequence length="402" mass="45328">RLASVLSRVPAEIWYEILKTTVFTHKVFEIDPYNGNPARFLDPHTSRGRVPYKDFAQLTCRLRLVCTSWNSFVRPFVKALASLWGNIPVDALPNNIQLFREIKEAKVILGHRYPVLCRCDPTFPCPRCAATRPVKIGLHEVFEAEGPILADTMRVMTAEVLDLVIASPQAIPNLRALSLRLDGSDAQRLNHSLTSSDDFAPIFNLLVHLDLDIIHPSLPPWSAPLALPALRSMNLFVSSGIPRFDGWGLGSLKTMSLVGTVASHSTLAWESFPQLLCLRCPARLFTQSLPPKSYPLAYLSFTLVDEDSFTEEIIRELHHILEDRAQHRGTQGEFYWRDVMGHSVYTMTAVDTDTNDDPTPRIWKAIRDMAQNLENKVQNFLDDTGFSYTAAVNLFEEVSPAW</sequence>
<proteinExistence type="predicted"/>
<reference evidence="1 2" key="1">
    <citation type="submission" date="2014-04" db="EMBL/GenBank/DDBJ databases">
        <authorList>
            <consortium name="DOE Joint Genome Institute"/>
            <person name="Kuo A."/>
            <person name="Zuccaro A."/>
            <person name="Kohler A."/>
            <person name="Nagy L.G."/>
            <person name="Floudas D."/>
            <person name="Copeland A."/>
            <person name="Barry K.W."/>
            <person name="Cichocki N."/>
            <person name="Veneault-Fourrey C."/>
            <person name="LaButti K."/>
            <person name="Lindquist E.A."/>
            <person name="Lipzen A."/>
            <person name="Lundell T."/>
            <person name="Morin E."/>
            <person name="Murat C."/>
            <person name="Sun H."/>
            <person name="Tunlid A."/>
            <person name="Henrissat B."/>
            <person name="Grigoriev I.V."/>
            <person name="Hibbett D.S."/>
            <person name="Martin F."/>
            <person name="Nordberg H.P."/>
            <person name="Cantor M.N."/>
            <person name="Hua S.X."/>
        </authorList>
    </citation>
    <scope>NUCLEOTIDE SEQUENCE [LARGE SCALE GENOMIC DNA]</scope>
    <source>
        <strain evidence="1 2">MAFF 305830</strain>
    </source>
</reference>
<evidence type="ECO:0000313" key="1">
    <source>
        <dbReference type="EMBL" id="KIM28098.1"/>
    </source>
</evidence>
<dbReference type="EMBL" id="KN824295">
    <property type="protein sequence ID" value="KIM28098.1"/>
    <property type="molecule type" value="Genomic_DNA"/>
</dbReference>
<feature type="non-terminal residue" evidence="1">
    <location>
        <position position="1"/>
    </location>
</feature>
<reference evidence="2" key="2">
    <citation type="submission" date="2015-01" db="EMBL/GenBank/DDBJ databases">
        <title>Evolutionary Origins and Diversification of the Mycorrhizal Mutualists.</title>
        <authorList>
            <consortium name="DOE Joint Genome Institute"/>
            <consortium name="Mycorrhizal Genomics Consortium"/>
            <person name="Kohler A."/>
            <person name="Kuo A."/>
            <person name="Nagy L.G."/>
            <person name="Floudas D."/>
            <person name="Copeland A."/>
            <person name="Barry K.W."/>
            <person name="Cichocki N."/>
            <person name="Veneault-Fourrey C."/>
            <person name="LaButti K."/>
            <person name="Lindquist E.A."/>
            <person name="Lipzen A."/>
            <person name="Lundell T."/>
            <person name="Morin E."/>
            <person name="Murat C."/>
            <person name="Riley R."/>
            <person name="Ohm R."/>
            <person name="Sun H."/>
            <person name="Tunlid A."/>
            <person name="Henrissat B."/>
            <person name="Grigoriev I.V."/>
            <person name="Hibbett D.S."/>
            <person name="Martin F."/>
        </authorList>
    </citation>
    <scope>NUCLEOTIDE SEQUENCE [LARGE SCALE GENOMIC DNA]</scope>
    <source>
        <strain evidence="2">MAFF 305830</strain>
    </source>
</reference>
<evidence type="ECO:0000313" key="2">
    <source>
        <dbReference type="Proteomes" id="UP000054097"/>
    </source>
</evidence>
<dbReference type="OrthoDB" id="5599157at2759"/>
<keyword evidence="2" id="KW-1185">Reference proteome</keyword>
<accession>A0A0C2WPH1</accession>